<comment type="caution">
    <text evidence="1">The sequence shown here is derived from an EMBL/GenBank/DDBJ whole genome shotgun (WGS) entry which is preliminary data.</text>
</comment>
<dbReference type="GO" id="GO:0016787">
    <property type="term" value="F:hydrolase activity"/>
    <property type="evidence" value="ECO:0007669"/>
    <property type="project" value="UniProtKB-KW"/>
</dbReference>
<keyword evidence="1" id="KW-0378">Hydrolase</keyword>
<dbReference type="InterPro" id="IPR029058">
    <property type="entry name" value="AB_hydrolase_fold"/>
</dbReference>
<accession>A0A2N3Q0Q4</accession>
<reference evidence="2" key="1">
    <citation type="submission" date="2017-12" db="EMBL/GenBank/DDBJ databases">
        <title>Draft genome sequence of Telmatospirillum siberiense 26-4b1T, an acidotolerant peatland alphaproteobacterium potentially involved in sulfur cycling.</title>
        <authorList>
            <person name="Hausmann B."/>
            <person name="Pjevac P."/>
            <person name="Schreck K."/>
            <person name="Herbold C.W."/>
            <person name="Daims H."/>
            <person name="Wagner M."/>
            <person name="Pester M."/>
            <person name="Loy A."/>
        </authorList>
    </citation>
    <scope>NUCLEOTIDE SEQUENCE [LARGE SCALE GENOMIC DNA]</scope>
    <source>
        <strain evidence="2">26-4b1</strain>
    </source>
</reference>
<dbReference type="AlphaFoldDB" id="A0A2N3Q0Q4"/>
<protein>
    <submittedName>
        <fullName evidence="1">Alpha/beta hydrolase</fullName>
    </submittedName>
</protein>
<dbReference type="Gene3D" id="3.40.50.1820">
    <property type="entry name" value="alpha/beta hydrolase"/>
    <property type="match status" value="1"/>
</dbReference>
<organism evidence="1 2">
    <name type="scientific">Telmatospirillum siberiense</name>
    <dbReference type="NCBI Taxonomy" id="382514"/>
    <lineage>
        <taxon>Bacteria</taxon>
        <taxon>Pseudomonadati</taxon>
        <taxon>Pseudomonadota</taxon>
        <taxon>Alphaproteobacteria</taxon>
        <taxon>Rhodospirillales</taxon>
        <taxon>Rhodospirillaceae</taxon>
        <taxon>Telmatospirillum</taxon>
    </lineage>
</organism>
<dbReference type="OrthoDB" id="9804993at2"/>
<name>A0A2N3Q0Q4_9PROT</name>
<dbReference type="EMBL" id="PIUM01000002">
    <property type="protein sequence ID" value="PKU26239.1"/>
    <property type="molecule type" value="Genomic_DNA"/>
</dbReference>
<keyword evidence="2" id="KW-1185">Reference proteome</keyword>
<gene>
    <name evidence="1" type="ORF">CWS72_03720</name>
</gene>
<evidence type="ECO:0000313" key="2">
    <source>
        <dbReference type="Proteomes" id="UP000233293"/>
    </source>
</evidence>
<proteinExistence type="predicted"/>
<dbReference type="InterPro" id="IPR010662">
    <property type="entry name" value="RBBP9/YdeN"/>
</dbReference>
<sequence>MTFPHHQETDKALNEAAARYDFVLVPGLNDSGPEHWQSFWQARHDFWRRVTQSRWNNPDIGSWIDATHRLLATCRQPAILVGHSFGALASCCVTTEERYPIAGLMLVAPAEPEKFEVEDRVPMAPLHVPTVVVASHNDPVIRFGRTVYWSKVWNADLADIGEAGHINAEAGFGPWPYGLEILKELVATIDHQRQGT</sequence>
<dbReference type="Proteomes" id="UP000233293">
    <property type="component" value="Unassembled WGS sequence"/>
</dbReference>
<dbReference type="Pfam" id="PF06821">
    <property type="entry name" value="Ser_hydrolase"/>
    <property type="match status" value="1"/>
</dbReference>
<dbReference type="SUPFAM" id="SSF53474">
    <property type="entry name" value="alpha/beta-Hydrolases"/>
    <property type="match status" value="1"/>
</dbReference>
<evidence type="ECO:0000313" key="1">
    <source>
        <dbReference type="EMBL" id="PKU26239.1"/>
    </source>
</evidence>
<dbReference type="RefSeq" id="WP_101249201.1">
    <property type="nucleotide sequence ID" value="NZ_PIUM01000002.1"/>
</dbReference>